<dbReference type="InterPro" id="IPR000757">
    <property type="entry name" value="Beta-glucanase-like"/>
</dbReference>
<organism evidence="4 5">
    <name type="scientific">Aporhodopirellula rubra</name>
    <dbReference type="NCBI Taxonomy" id="980271"/>
    <lineage>
        <taxon>Bacteria</taxon>
        <taxon>Pseudomonadati</taxon>
        <taxon>Planctomycetota</taxon>
        <taxon>Planctomycetia</taxon>
        <taxon>Pirellulales</taxon>
        <taxon>Pirellulaceae</taxon>
        <taxon>Aporhodopirellula</taxon>
    </lineage>
</organism>
<evidence type="ECO:0000256" key="1">
    <source>
        <dbReference type="ARBA" id="ARBA00006865"/>
    </source>
</evidence>
<feature type="signal peptide" evidence="2">
    <location>
        <begin position="1"/>
        <end position="24"/>
    </location>
</feature>
<gene>
    <name evidence="4" type="ORF">FHS27_003365</name>
</gene>
<protein>
    <submittedName>
        <fullName evidence="4">Beta-glucanase (GH16 family)</fullName>
    </submittedName>
</protein>
<dbReference type="RefSeq" id="WP_184305874.1">
    <property type="nucleotide sequence ID" value="NZ_JACHXU010000011.1"/>
</dbReference>
<dbReference type="Pfam" id="PF00722">
    <property type="entry name" value="Glyco_hydro_16"/>
    <property type="match status" value="1"/>
</dbReference>
<comment type="similarity">
    <text evidence="1">Belongs to the glycosyl hydrolase 16 family.</text>
</comment>
<feature type="chain" id="PRO_5030764232" evidence="2">
    <location>
        <begin position="25"/>
        <end position="320"/>
    </location>
</feature>
<dbReference type="Proteomes" id="UP000536179">
    <property type="component" value="Unassembled WGS sequence"/>
</dbReference>
<dbReference type="PROSITE" id="PS51762">
    <property type="entry name" value="GH16_2"/>
    <property type="match status" value="1"/>
</dbReference>
<keyword evidence="2" id="KW-0732">Signal</keyword>
<dbReference type="EMBL" id="JACHXU010000011">
    <property type="protein sequence ID" value="MBB3207540.1"/>
    <property type="molecule type" value="Genomic_DNA"/>
</dbReference>
<reference evidence="4 5" key="1">
    <citation type="submission" date="2020-08" db="EMBL/GenBank/DDBJ databases">
        <title>Genomic Encyclopedia of Type Strains, Phase III (KMG-III): the genomes of soil and plant-associated and newly described type strains.</title>
        <authorList>
            <person name="Whitman W."/>
        </authorList>
    </citation>
    <scope>NUCLEOTIDE SEQUENCE [LARGE SCALE GENOMIC DNA]</scope>
    <source>
        <strain evidence="4 5">CECT 8075</strain>
    </source>
</reference>
<dbReference type="PANTHER" id="PTHR10963">
    <property type="entry name" value="GLYCOSYL HYDROLASE-RELATED"/>
    <property type="match status" value="1"/>
</dbReference>
<dbReference type="SUPFAM" id="SSF49899">
    <property type="entry name" value="Concanavalin A-like lectins/glucanases"/>
    <property type="match status" value="1"/>
</dbReference>
<dbReference type="Gene3D" id="2.60.120.200">
    <property type="match status" value="1"/>
</dbReference>
<dbReference type="InterPro" id="IPR050546">
    <property type="entry name" value="Glycosyl_Hydrlase_16"/>
</dbReference>
<sequence>MMSSQIFVAIVAASCVLSSGVVTAQTLVAAQSNTERSRNADASPQPFLQNPDLSKSWTLVKTFSDEFNSGRIDRSKWTTDMRPWGERAWSSDNLSQRDGKLFIKARYEPHTHRGNRYFYKLGILQSQQKTTYGYFEARIKGCSRFPGLCPAFWLYSNGREKNPKYPKVTYSEIDIVEMLQAGWDRELRRPTEVNRIDCNLHTRVINELGKEEWIRPQQMPDVCEHHWDAPWDPRDDYHVYACENTPERITWYIDGEKVAEEDNLYWHLPMSVTLTMELRPPLIAWAGVDGRVPVPDASTPEGFPTEMSVDYVRCWVRKPE</sequence>
<dbReference type="InterPro" id="IPR013320">
    <property type="entry name" value="ConA-like_dom_sf"/>
</dbReference>
<evidence type="ECO:0000313" key="5">
    <source>
        <dbReference type="Proteomes" id="UP000536179"/>
    </source>
</evidence>
<keyword evidence="5" id="KW-1185">Reference proteome</keyword>
<proteinExistence type="inferred from homology"/>
<evidence type="ECO:0000256" key="2">
    <source>
        <dbReference type="SAM" id="SignalP"/>
    </source>
</evidence>
<evidence type="ECO:0000259" key="3">
    <source>
        <dbReference type="PROSITE" id="PS51762"/>
    </source>
</evidence>
<dbReference type="InterPro" id="IPR048238">
    <property type="entry name" value="K-carrageenase"/>
</dbReference>
<dbReference type="NCBIfam" id="NF041449">
    <property type="entry name" value="K_carrageenase"/>
    <property type="match status" value="1"/>
</dbReference>
<accession>A0A7W5DZV5</accession>
<dbReference type="PANTHER" id="PTHR10963:SF55">
    <property type="entry name" value="GLYCOSIDE HYDROLASE FAMILY 16 PROTEIN"/>
    <property type="match status" value="1"/>
</dbReference>
<dbReference type="AlphaFoldDB" id="A0A7W5DZV5"/>
<evidence type="ECO:0000313" key="4">
    <source>
        <dbReference type="EMBL" id="MBB3207540.1"/>
    </source>
</evidence>
<name>A0A7W5DZV5_9BACT</name>
<comment type="caution">
    <text evidence="4">The sequence shown here is derived from an EMBL/GenBank/DDBJ whole genome shotgun (WGS) entry which is preliminary data.</text>
</comment>
<dbReference type="GO" id="GO:0004553">
    <property type="term" value="F:hydrolase activity, hydrolyzing O-glycosyl compounds"/>
    <property type="evidence" value="ECO:0007669"/>
    <property type="project" value="InterPro"/>
</dbReference>
<feature type="domain" description="GH16" evidence="3">
    <location>
        <begin position="38"/>
        <end position="320"/>
    </location>
</feature>
<dbReference type="GO" id="GO:0005975">
    <property type="term" value="P:carbohydrate metabolic process"/>
    <property type="evidence" value="ECO:0007669"/>
    <property type="project" value="InterPro"/>
</dbReference>